<evidence type="ECO:0000313" key="3">
    <source>
        <dbReference type="Proteomes" id="UP000019478"/>
    </source>
</evidence>
<dbReference type="eggNOG" id="ENOG502SUU2">
    <property type="taxonomic scope" value="Eukaryota"/>
</dbReference>
<evidence type="ECO:0008006" key="4">
    <source>
        <dbReference type="Google" id="ProtNLM"/>
    </source>
</evidence>
<keyword evidence="3" id="KW-1185">Reference proteome</keyword>
<protein>
    <recommendedName>
        <fullName evidence="4">Ig-like domain-containing protein</fullName>
    </recommendedName>
</protein>
<accession>W9XKJ2</accession>
<dbReference type="AlphaFoldDB" id="W9XKJ2"/>
<dbReference type="STRING" id="1182542.W9XKJ2"/>
<feature type="signal peptide" evidence="1">
    <location>
        <begin position="1"/>
        <end position="29"/>
    </location>
</feature>
<dbReference type="Proteomes" id="UP000019478">
    <property type="component" value="Unassembled WGS sequence"/>
</dbReference>
<reference evidence="2 3" key="1">
    <citation type="submission" date="2013-03" db="EMBL/GenBank/DDBJ databases">
        <title>The Genome Sequence of Capronia epimyces CBS 606.96.</title>
        <authorList>
            <consortium name="The Broad Institute Genomics Platform"/>
            <person name="Cuomo C."/>
            <person name="de Hoog S."/>
            <person name="Gorbushina A."/>
            <person name="Walker B."/>
            <person name="Young S.K."/>
            <person name="Zeng Q."/>
            <person name="Gargeya S."/>
            <person name="Fitzgerald M."/>
            <person name="Haas B."/>
            <person name="Abouelleil A."/>
            <person name="Allen A.W."/>
            <person name="Alvarado L."/>
            <person name="Arachchi H.M."/>
            <person name="Berlin A.M."/>
            <person name="Chapman S.B."/>
            <person name="Gainer-Dewar J."/>
            <person name="Goldberg J."/>
            <person name="Griggs A."/>
            <person name="Gujja S."/>
            <person name="Hansen M."/>
            <person name="Howarth C."/>
            <person name="Imamovic A."/>
            <person name="Ireland A."/>
            <person name="Larimer J."/>
            <person name="McCowan C."/>
            <person name="Murphy C."/>
            <person name="Pearson M."/>
            <person name="Poon T.W."/>
            <person name="Priest M."/>
            <person name="Roberts A."/>
            <person name="Saif S."/>
            <person name="Shea T."/>
            <person name="Sisk P."/>
            <person name="Sykes S."/>
            <person name="Wortman J."/>
            <person name="Nusbaum C."/>
            <person name="Birren B."/>
        </authorList>
    </citation>
    <scope>NUCLEOTIDE SEQUENCE [LARGE SCALE GENOMIC DNA]</scope>
    <source>
        <strain evidence="2 3">CBS 606.96</strain>
    </source>
</reference>
<organism evidence="2 3">
    <name type="scientific">Capronia epimyces CBS 606.96</name>
    <dbReference type="NCBI Taxonomy" id="1182542"/>
    <lineage>
        <taxon>Eukaryota</taxon>
        <taxon>Fungi</taxon>
        <taxon>Dikarya</taxon>
        <taxon>Ascomycota</taxon>
        <taxon>Pezizomycotina</taxon>
        <taxon>Eurotiomycetes</taxon>
        <taxon>Chaetothyriomycetidae</taxon>
        <taxon>Chaetothyriales</taxon>
        <taxon>Herpotrichiellaceae</taxon>
        <taxon>Capronia</taxon>
    </lineage>
</organism>
<evidence type="ECO:0000313" key="2">
    <source>
        <dbReference type="EMBL" id="EXJ77486.1"/>
    </source>
</evidence>
<proteinExistence type="predicted"/>
<feature type="chain" id="PRO_5004932897" description="Ig-like domain-containing protein" evidence="1">
    <location>
        <begin position="30"/>
        <end position="284"/>
    </location>
</feature>
<keyword evidence="1" id="KW-0732">Signal</keyword>
<sequence>MSSLDHGLLRHPSLLLACLAWLLLKKGSAQLVGCDVLGCQADGCTVGNTTNSFIGTTSFNTSVSPHAPLTWTVGASSQQSSGNSPQTQFVKNFYLGYPPSLDLAGASDFMGCALFFEGIAKSITLNGTSEYTSVTCGQTLGDGCVHDLVSQAQQQVQTLRDASEITGPHATLSPIKQTSCHPSTGGAGYDVALIETQRVTSEEVSSDNAPFFFSLTPVLTVFYNPSGADSKTSGLPEASLSCLKVVEDSSSPSQSATNAAVVPLPGAAHLVATLMFAVSVIAFL</sequence>
<comment type="caution">
    <text evidence="2">The sequence shown here is derived from an EMBL/GenBank/DDBJ whole genome shotgun (WGS) entry which is preliminary data.</text>
</comment>
<dbReference type="HOGENOM" id="CLU_062467_0_0_1"/>
<dbReference type="EMBL" id="AMGY01000010">
    <property type="protein sequence ID" value="EXJ77486.1"/>
    <property type="molecule type" value="Genomic_DNA"/>
</dbReference>
<dbReference type="GeneID" id="19173796"/>
<dbReference type="OrthoDB" id="4154404at2759"/>
<evidence type="ECO:0000256" key="1">
    <source>
        <dbReference type="SAM" id="SignalP"/>
    </source>
</evidence>
<name>W9XKJ2_9EURO</name>
<gene>
    <name evidence="2" type="ORF">A1O3_09712</name>
</gene>
<dbReference type="RefSeq" id="XP_007737996.1">
    <property type="nucleotide sequence ID" value="XM_007739806.1"/>
</dbReference>